<dbReference type="InterPro" id="IPR036869">
    <property type="entry name" value="J_dom_sf"/>
</dbReference>
<keyword evidence="4 13" id="KW-0235">DNA replication</keyword>
<dbReference type="Pfam" id="PF00684">
    <property type="entry name" value="DnaJ_CXXCXGXG"/>
    <property type="match status" value="1"/>
</dbReference>
<evidence type="ECO:0000256" key="1">
    <source>
        <dbReference type="ARBA" id="ARBA00004496"/>
    </source>
</evidence>
<dbReference type="NCBIfam" id="NF008035">
    <property type="entry name" value="PRK10767.1"/>
    <property type="match status" value="1"/>
</dbReference>
<evidence type="ECO:0000256" key="8">
    <source>
        <dbReference type="ARBA" id="ARBA00022833"/>
    </source>
</evidence>
<comment type="subunit">
    <text evidence="2 13">Homodimer.</text>
</comment>
<comment type="function">
    <text evidence="13">Participates actively in the response to hyperosmotic and heat shock by preventing the aggregation of stress-denatured proteins and by disaggregating proteins, also in an autonomous, DnaK-independent fashion. Unfolded proteins bind initially to DnaJ; upon interaction with the DnaJ-bound protein, DnaK hydrolyzes its bound ATP, resulting in the formation of a stable complex. GrpE releases ADP from DnaK; ATP binding to DnaK triggers the release of the substrate protein, thus completing the reaction cycle. Several rounds of ATP-dependent interactions between DnaJ, DnaK and GrpE are required for fully efficient folding. Also involved, together with DnaK and GrpE, in the DNA replication of plasmids through activation of initiation proteins.</text>
</comment>
<dbReference type="GO" id="GO:0031072">
    <property type="term" value="F:heat shock protein binding"/>
    <property type="evidence" value="ECO:0007669"/>
    <property type="project" value="InterPro"/>
</dbReference>
<feature type="repeat" description="CXXCXGXG motif" evidence="13">
    <location>
        <begin position="148"/>
        <end position="155"/>
    </location>
</feature>
<evidence type="ECO:0000313" key="18">
    <source>
        <dbReference type="Proteomes" id="UP000006556"/>
    </source>
</evidence>
<dbReference type="Gene3D" id="1.10.287.110">
    <property type="entry name" value="DnaJ domain"/>
    <property type="match status" value="1"/>
</dbReference>
<dbReference type="Pfam" id="PF00226">
    <property type="entry name" value="DnaJ"/>
    <property type="match status" value="1"/>
</dbReference>
<feature type="binding site" evidence="13">
    <location>
        <position position="151"/>
    </location>
    <ligand>
        <name>Zn(2+)</name>
        <dbReference type="ChEBI" id="CHEBI:29105"/>
        <label>1</label>
    </ligand>
</feature>
<dbReference type="PANTHER" id="PTHR43096">
    <property type="entry name" value="DNAJ HOMOLOG 1, MITOCHONDRIAL-RELATED"/>
    <property type="match status" value="1"/>
</dbReference>
<name>A5D3Y2_PELTS</name>
<evidence type="ECO:0000256" key="11">
    <source>
        <dbReference type="ARBA" id="ARBA00061004"/>
    </source>
</evidence>
<dbReference type="PROSITE" id="PS51188">
    <property type="entry name" value="ZF_CR"/>
    <property type="match status" value="1"/>
</dbReference>
<dbReference type="NCBIfam" id="TIGR02349">
    <property type="entry name" value="DnaJ_bact"/>
    <property type="match status" value="1"/>
</dbReference>
<dbReference type="HAMAP" id="MF_01152">
    <property type="entry name" value="DnaJ"/>
    <property type="match status" value="1"/>
</dbReference>
<dbReference type="PANTHER" id="PTHR43096:SF48">
    <property type="entry name" value="CHAPERONE PROTEIN DNAJ"/>
    <property type="match status" value="1"/>
</dbReference>
<dbReference type="SUPFAM" id="SSF57938">
    <property type="entry name" value="DnaJ/Hsp40 cysteine-rich domain"/>
    <property type="match status" value="1"/>
</dbReference>
<evidence type="ECO:0000256" key="2">
    <source>
        <dbReference type="ARBA" id="ARBA00011738"/>
    </source>
</evidence>
<keyword evidence="7 13" id="KW-0863">Zinc-finger</keyword>
<evidence type="ECO:0000256" key="9">
    <source>
        <dbReference type="ARBA" id="ARBA00023016"/>
    </source>
</evidence>
<keyword evidence="10 13" id="KW-0143">Chaperone</keyword>
<proteinExistence type="inferred from homology"/>
<dbReference type="STRING" id="370438.PTH_0879"/>
<evidence type="ECO:0000256" key="7">
    <source>
        <dbReference type="ARBA" id="ARBA00022771"/>
    </source>
</evidence>
<dbReference type="GO" id="GO:0051082">
    <property type="term" value="F:unfolded protein binding"/>
    <property type="evidence" value="ECO:0007669"/>
    <property type="project" value="UniProtKB-UniRule"/>
</dbReference>
<dbReference type="CDD" id="cd10719">
    <property type="entry name" value="DnaJ_zf"/>
    <property type="match status" value="1"/>
</dbReference>
<accession>A5D3Y2</accession>
<comment type="subcellular location">
    <subcellularLocation>
        <location evidence="1 13">Cytoplasm</location>
    </subcellularLocation>
</comment>
<dbReference type="InterPro" id="IPR001623">
    <property type="entry name" value="DnaJ_domain"/>
</dbReference>
<evidence type="ECO:0000256" key="13">
    <source>
        <dbReference type="HAMAP-Rule" id="MF_01152"/>
    </source>
</evidence>
<keyword evidence="9 13" id="KW-0346">Stress response</keyword>
<dbReference type="PRINTS" id="PR00625">
    <property type="entry name" value="JDOMAIN"/>
</dbReference>
<dbReference type="FunFam" id="2.60.260.20:FF:000004">
    <property type="entry name" value="Molecular chaperone DnaJ"/>
    <property type="match status" value="1"/>
</dbReference>
<feature type="domain" description="J" evidence="15">
    <location>
        <begin position="5"/>
        <end position="70"/>
    </location>
</feature>
<feature type="binding site" evidence="13">
    <location>
        <position position="165"/>
    </location>
    <ligand>
        <name>Zn(2+)</name>
        <dbReference type="ChEBI" id="CHEBI:29105"/>
        <label>2</label>
    </ligand>
</feature>
<keyword evidence="18" id="KW-1185">Reference proteome</keyword>
<dbReference type="eggNOG" id="COG0484">
    <property type="taxonomic scope" value="Bacteria"/>
</dbReference>
<comment type="cofactor">
    <cofactor evidence="13">
        <name>Zn(2+)</name>
        <dbReference type="ChEBI" id="CHEBI:29105"/>
    </cofactor>
    <text evidence="13">Binds 2 Zn(2+) ions per monomer.</text>
</comment>
<organism evidence="17 18">
    <name type="scientific">Pelotomaculum thermopropionicum (strain DSM 13744 / JCM 10971 / SI)</name>
    <dbReference type="NCBI Taxonomy" id="370438"/>
    <lineage>
        <taxon>Bacteria</taxon>
        <taxon>Bacillati</taxon>
        <taxon>Bacillota</taxon>
        <taxon>Clostridia</taxon>
        <taxon>Eubacteriales</taxon>
        <taxon>Desulfotomaculaceae</taxon>
        <taxon>Pelotomaculum</taxon>
    </lineage>
</organism>
<dbReference type="GO" id="GO:0008270">
    <property type="term" value="F:zinc ion binding"/>
    <property type="evidence" value="ECO:0007669"/>
    <property type="project" value="UniProtKB-UniRule"/>
</dbReference>
<dbReference type="InterPro" id="IPR036410">
    <property type="entry name" value="HSP_DnaJ_Cys-rich_dom_sf"/>
</dbReference>
<evidence type="ECO:0000256" key="14">
    <source>
        <dbReference type="PROSITE-ProRule" id="PRU00546"/>
    </source>
</evidence>
<feature type="binding site" evidence="13">
    <location>
        <position position="148"/>
    </location>
    <ligand>
        <name>Zn(2+)</name>
        <dbReference type="ChEBI" id="CHEBI:29105"/>
        <label>1</label>
    </ligand>
</feature>
<dbReference type="SMART" id="SM00271">
    <property type="entry name" value="DnaJ"/>
    <property type="match status" value="1"/>
</dbReference>
<keyword evidence="6 13" id="KW-0677">Repeat</keyword>
<keyword evidence="8 13" id="KW-0862">Zinc</keyword>
<dbReference type="InterPro" id="IPR008971">
    <property type="entry name" value="HSP40/DnaJ_pept-bd"/>
</dbReference>
<gene>
    <name evidence="17" type="primary">DnaJ</name>
    <name evidence="13" type="synonym">dnaJ</name>
    <name evidence="17" type="ordered locus">PTH_0879</name>
</gene>
<dbReference type="Proteomes" id="UP000006556">
    <property type="component" value="Chromosome"/>
</dbReference>
<dbReference type="CDD" id="cd10747">
    <property type="entry name" value="DnaJ_C"/>
    <property type="match status" value="1"/>
</dbReference>
<feature type="repeat" description="CXXCXGXG motif" evidence="13">
    <location>
        <begin position="205"/>
        <end position="212"/>
    </location>
</feature>
<dbReference type="HOGENOM" id="CLU_017633_0_7_9"/>
<evidence type="ECO:0000256" key="12">
    <source>
        <dbReference type="ARBA" id="ARBA00067609"/>
    </source>
</evidence>
<dbReference type="InterPro" id="IPR002939">
    <property type="entry name" value="DnaJ_C"/>
</dbReference>
<evidence type="ECO:0000256" key="4">
    <source>
        <dbReference type="ARBA" id="ARBA00022705"/>
    </source>
</evidence>
<dbReference type="FunFam" id="2.60.260.20:FF:000009">
    <property type="entry name" value="Putative Mitochondrial DnaJ chaperone"/>
    <property type="match status" value="1"/>
</dbReference>
<evidence type="ECO:0000313" key="17">
    <source>
        <dbReference type="EMBL" id="BAF59060.1"/>
    </source>
</evidence>
<dbReference type="GO" id="GO:0042026">
    <property type="term" value="P:protein refolding"/>
    <property type="evidence" value="ECO:0007669"/>
    <property type="project" value="TreeGrafter"/>
</dbReference>
<feature type="repeat" description="CXXCXGXG motif" evidence="13">
    <location>
        <begin position="165"/>
        <end position="172"/>
    </location>
</feature>
<dbReference type="SUPFAM" id="SSF49493">
    <property type="entry name" value="HSP40/DnaJ peptide-binding domain"/>
    <property type="match status" value="2"/>
</dbReference>
<feature type="zinc finger region" description="CR-type" evidence="14">
    <location>
        <begin position="135"/>
        <end position="217"/>
    </location>
</feature>
<dbReference type="GO" id="GO:0005737">
    <property type="term" value="C:cytoplasm"/>
    <property type="evidence" value="ECO:0007669"/>
    <property type="project" value="UniProtKB-SubCell"/>
</dbReference>
<comment type="domain">
    <text evidence="13">The J domain is necessary and sufficient to stimulate DnaK ATPase activity. Zinc center 1 plays an important role in the autonomous, DnaK-independent chaperone activity of DnaJ. Zinc center 2 is essential for interaction with DnaK and for DnaJ activity.</text>
</comment>
<feature type="domain" description="CR-type" evidence="16">
    <location>
        <begin position="135"/>
        <end position="217"/>
    </location>
</feature>
<feature type="repeat" description="CXXCXGXG motif" evidence="13">
    <location>
        <begin position="191"/>
        <end position="198"/>
    </location>
</feature>
<feature type="binding site" evidence="13">
    <location>
        <position position="168"/>
    </location>
    <ligand>
        <name>Zn(2+)</name>
        <dbReference type="ChEBI" id="CHEBI:29105"/>
        <label>2</label>
    </ligand>
</feature>
<sequence>MAKRDYYEVLGVSRNASAEEIKKAYRRLARQYHPDANPDDKDAEAKFKEISEAYMVLSDPEKRANYDRFGHAGVNGQGFGGFEGFGGFGGFADFGGLGDIFDMFFGSGGRRRAGPERGADIRMELELTLNEAAFGLEREIKVPRVEICGTCGGSGAAAGTKPRTCPACGGTGQVQYAQSTPFGRIVQSRTCDRCRGAGQFIEKPCPTCRGTGQVRRTRSIKVKVPPGVDSGSRLRLAGEGEAGTRGGPPGDLYVYIQVKPHPVFARDGDDIICEVPVSFVQAALGDELEVPTLEGSTRLRIPEGTQTGTVFRLRGKGVPRLDGFGRGDQHVRIKVVTPTKLSEKQKALLREFARLDGESRHGFGSGGEKSFFEKMKDAFMG</sequence>
<feature type="binding site" evidence="13">
    <location>
        <position position="191"/>
    </location>
    <ligand>
        <name>Zn(2+)</name>
        <dbReference type="ChEBI" id="CHEBI:29105"/>
        <label>2</label>
    </ligand>
</feature>
<dbReference type="GO" id="GO:0009408">
    <property type="term" value="P:response to heat"/>
    <property type="evidence" value="ECO:0007669"/>
    <property type="project" value="InterPro"/>
</dbReference>
<dbReference type="FunFam" id="1.10.287.110:FF:000031">
    <property type="entry name" value="Molecular chaperone DnaJ"/>
    <property type="match status" value="1"/>
</dbReference>
<dbReference type="Pfam" id="PF01556">
    <property type="entry name" value="DnaJ_C"/>
    <property type="match status" value="1"/>
</dbReference>
<dbReference type="PROSITE" id="PS50076">
    <property type="entry name" value="DNAJ_2"/>
    <property type="match status" value="1"/>
</dbReference>
<evidence type="ECO:0000256" key="6">
    <source>
        <dbReference type="ARBA" id="ARBA00022737"/>
    </source>
</evidence>
<feature type="binding site" evidence="13">
    <location>
        <position position="205"/>
    </location>
    <ligand>
        <name>Zn(2+)</name>
        <dbReference type="ChEBI" id="CHEBI:29105"/>
        <label>1</label>
    </ligand>
</feature>
<dbReference type="InterPro" id="IPR012724">
    <property type="entry name" value="DnaJ"/>
</dbReference>
<feature type="binding site" evidence="13">
    <location>
        <position position="208"/>
    </location>
    <ligand>
        <name>Zn(2+)</name>
        <dbReference type="ChEBI" id="CHEBI:29105"/>
        <label>1</label>
    </ligand>
</feature>
<dbReference type="FunFam" id="2.10.230.10:FF:000002">
    <property type="entry name" value="Molecular chaperone DnaJ"/>
    <property type="match status" value="1"/>
</dbReference>
<dbReference type="AlphaFoldDB" id="A5D3Y2"/>
<evidence type="ECO:0000256" key="5">
    <source>
        <dbReference type="ARBA" id="ARBA00022723"/>
    </source>
</evidence>
<dbReference type="InterPro" id="IPR001305">
    <property type="entry name" value="HSP_DnaJ_Cys-rich_dom"/>
</dbReference>
<reference evidence="18" key="1">
    <citation type="journal article" date="2008" name="Genome Res.">
        <title>The genome of Pelotomaculum thermopropionicum reveals niche-associated evolution in anaerobic microbiota.</title>
        <authorList>
            <person name="Kosaka T."/>
            <person name="Kato S."/>
            <person name="Shimoyama T."/>
            <person name="Ishii S."/>
            <person name="Abe T."/>
            <person name="Watanabe K."/>
        </authorList>
    </citation>
    <scope>NUCLEOTIDE SEQUENCE [LARGE SCALE GENOMIC DNA]</scope>
    <source>
        <strain evidence="18">DSM 13744 / JCM 10971 / SI</strain>
    </source>
</reference>
<feature type="binding site" evidence="13">
    <location>
        <position position="194"/>
    </location>
    <ligand>
        <name>Zn(2+)</name>
        <dbReference type="ChEBI" id="CHEBI:29105"/>
        <label>2</label>
    </ligand>
</feature>
<dbReference type="GO" id="GO:0006260">
    <property type="term" value="P:DNA replication"/>
    <property type="evidence" value="ECO:0007669"/>
    <property type="project" value="UniProtKB-KW"/>
</dbReference>
<dbReference type="KEGG" id="pth:PTH_0879"/>
<dbReference type="Gene3D" id="2.10.230.10">
    <property type="entry name" value="Heat shock protein DnaJ, cysteine-rich domain"/>
    <property type="match status" value="1"/>
</dbReference>
<evidence type="ECO:0000259" key="15">
    <source>
        <dbReference type="PROSITE" id="PS50076"/>
    </source>
</evidence>
<evidence type="ECO:0000259" key="16">
    <source>
        <dbReference type="PROSITE" id="PS51188"/>
    </source>
</evidence>
<dbReference type="CDD" id="cd06257">
    <property type="entry name" value="DnaJ"/>
    <property type="match status" value="1"/>
</dbReference>
<protein>
    <recommendedName>
        <fullName evidence="12 13">Chaperone protein DnaJ</fullName>
    </recommendedName>
</protein>
<evidence type="ECO:0000256" key="3">
    <source>
        <dbReference type="ARBA" id="ARBA00022490"/>
    </source>
</evidence>
<comment type="similarity">
    <text evidence="11 13">Belongs to the DnaJ family.</text>
</comment>
<dbReference type="GO" id="GO:0005524">
    <property type="term" value="F:ATP binding"/>
    <property type="evidence" value="ECO:0007669"/>
    <property type="project" value="InterPro"/>
</dbReference>
<keyword evidence="3 13" id="KW-0963">Cytoplasm</keyword>
<keyword evidence="5 13" id="KW-0479">Metal-binding</keyword>
<evidence type="ECO:0000256" key="10">
    <source>
        <dbReference type="ARBA" id="ARBA00023186"/>
    </source>
</evidence>
<dbReference type="Gene3D" id="2.60.260.20">
    <property type="entry name" value="Urease metallochaperone UreE, N-terminal domain"/>
    <property type="match status" value="2"/>
</dbReference>
<dbReference type="EMBL" id="AP009389">
    <property type="protein sequence ID" value="BAF59060.1"/>
    <property type="molecule type" value="Genomic_DNA"/>
</dbReference>
<dbReference type="SUPFAM" id="SSF46565">
    <property type="entry name" value="Chaperone J-domain"/>
    <property type="match status" value="1"/>
</dbReference>